<keyword evidence="2" id="KW-1185">Reference proteome</keyword>
<dbReference type="RefSeq" id="WP_072695069.1">
    <property type="nucleotide sequence ID" value="NZ_FOSJ01000022.1"/>
</dbReference>
<name>A0A1I3YJK3_9LACT</name>
<evidence type="ECO:0000313" key="1">
    <source>
        <dbReference type="EMBL" id="SFK31356.1"/>
    </source>
</evidence>
<sequence length="163" mass="18832">MKKVMCALKFIFRNGETWTIERKHIGDLWIKQVTTSFGRIGENDFQEIHPCESLKIEITREADSVNSNDINLGGLEAGMFNRVKQFQDIEMMDILYRDRVNGDKPVSVDKDRIYFPYKALDVDGHDNQYQSSMISDDDKLYIVIDPDKTVQDIYGAKLANKAM</sequence>
<dbReference type="AlphaFoldDB" id="A0A1I3YJK3"/>
<dbReference type="EMBL" id="FOSJ01000022">
    <property type="protein sequence ID" value="SFK31356.1"/>
    <property type="molecule type" value="Genomic_DNA"/>
</dbReference>
<dbReference type="OrthoDB" id="2301034at2"/>
<reference evidence="2" key="1">
    <citation type="submission" date="2016-10" db="EMBL/GenBank/DDBJ databases">
        <authorList>
            <person name="Varghese N."/>
            <person name="Submissions S."/>
        </authorList>
    </citation>
    <scope>NUCLEOTIDE SEQUENCE [LARGE SCALE GENOMIC DNA]</scope>
    <source>
        <strain evidence="2">DSM 16108</strain>
    </source>
</reference>
<organism evidence="1 2">
    <name type="scientific">Marinilactibacillus piezotolerans</name>
    <dbReference type="NCBI Taxonomy" id="258723"/>
    <lineage>
        <taxon>Bacteria</taxon>
        <taxon>Bacillati</taxon>
        <taxon>Bacillota</taxon>
        <taxon>Bacilli</taxon>
        <taxon>Lactobacillales</taxon>
        <taxon>Carnobacteriaceae</taxon>
        <taxon>Marinilactibacillus</taxon>
    </lineage>
</organism>
<dbReference type="Proteomes" id="UP000199589">
    <property type="component" value="Unassembled WGS sequence"/>
</dbReference>
<dbReference type="STRING" id="258723.GCA_900169305_00635"/>
<accession>A0A1I3YJK3</accession>
<protein>
    <submittedName>
        <fullName evidence="1">Uncharacterized protein</fullName>
    </submittedName>
</protein>
<proteinExistence type="predicted"/>
<evidence type="ECO:0000313" key="2">
    <source>
        <dbReference type="Proteomes" id="UP000199589"/>
    </source>
</evidence>
<gene>
    <name evidence="1" type="ORF">SAMN04488569_102230</name>
</gene>